<keyword evidence="5 6" id="KW-0472">Membrane</keyword>
<evidence type="ECO:0000313" key="9">
    <source>
        <dbReference type="Proteomes" id="UP001058003"/>
    </source>
</evidence>
<evidence type="ECO:0000256" key="2">
    <source>
        <dbReference type="ARBA" id="ARBA00022475"/>
    </source>
</evidence>
<dbReference type="RefSeq" id="WP_081970874.1">
    <property type="nucleotide sequence ID" value="NZ_CP073767.1"/>
</dbReference>
<feature type="transmembrane region" description="Helical" evidence="6">
    <location>
        <begin position="37"/>
        <end position="55"/>
    </location>
</feature>
<comment type="subcellular location">
    <subcellularLocation>
        <location evidence="1">Cell membrane</location>
        <topology evidence="1">Multi-pass membrane protein</topology>
    </subcellularLocation>
</comment>
<dbReference type="PANTHER" id="PTHR36115:SF6">
    <property type="entry name" value="PROLINE-RICH ANTIGEN HOMOLOG"/>
    <property type="match status" value="1"/>
</dbReference>
<evidence type="ECO:0000256" key="1">
    <source>
        <dbReference type="ARBA" id="ARBA00004651"/>
    </source>
</evidence>
<evidence type="ECO:0000256" key="5">
    <source>
        <dbReference type="ARBA" id="ARBA00023136"/>
    </source>
</evidence>
<dbReference type="InterPro" id="IPR010432">
    <property type="entry name" value="RDD"/>
</dbReference>
<feature type="domain" description="RDD" evidence="7">
    <location>
        <begin position="4"/>
        <end position="125"/>
    </location>
</feature>
<protein>
    <submittedName>
        <fullName evidence="8">RDD family protein</fullName>
    </submittedName>
</protein>
<evidence type="ECO:0000256" key="3">
    <source>
        <dbReference type="ARBA" id="ARBA00022692"/>
    </source>
</evidence>
<dbReference type="KEGG" id="daur:Daura_14810"/>
<accession>A0A9Q9IKJ2</accession>
<evidence type="ECO:0000259" key="7">
    <source>
        <dbReference type="Pfam" id="PF06271"/>
    </source>
</evidence>
<feature type="transmembrane region" description="Helical" evidence="6">
    <location>
        <begin position="12"/>
        <end position="31"/>
    </location>
</feature>
<gene>
    <name evidence="8" type="ORF">Daura_14810</name>
</gene>
<proteinExistence type="predicted"/>
<dbReference type="Pfam" id="PF06271">
    <property type="entry name" value="RDD"/>
    <property type="match status" value="1"/>
</dbReference>
<evidence type="ECO:0000256" key="4">
    <source>
        <dbReference type="ARBA" id="ARBA00022989"/>
    </source>
</evidence>
<sequence>MNLATWPVRVGAFIVDYIPAWILFGIGSVAGRTDDGGLGPIYFVFALLGFGYIVYNRWILGGKGQSLGKKALGLYLVKEQTGQPIGAGMAFVRDIAHIVDSIICYIGWLFPLWDAKKQTLGDKIVGTVVTKA</sequence>
<dbReference type="Proteomes" id="UP001058003">
    <property type="component" value="Chromosome"/>
</dbReference>
<keyword evidence="4 6" id="KW-1133">Transmembrane helix</keyword>
<dbReference type="InterPro" id="IPR051791">
    <property type="entry name" value="Pra-immunoreactive"/>
</dbReference>
<dbReference type="AlphaFoldDB" id="A0A9Q9IKJ2"/>
<dbReference type="OrthoDB" id="9793824at2"/>
<dbReference type="EMBL" id="CP073767">
    <property type="protein sequence ID" value="UWZ57321.1"/>
    <property type="molecule type" value="Genomic_DNA"/>
</dbReference>
<keyword evidence="9" id="KW-1185">Reference proteome</keyword>
<reference evidence="8" key="1">
    <citation type="submission" date="2021-04" db="EMBL/GenBank/DDBJ databases">
        <title>Dactylosporangium aurantiacum NRRL B-8018 full assembly.</title>
        <authorList>
            <person name="Hartkoorn R.C."/>
            <person name="Beaudoing E."/>
            <person name="Hot D."/>
        </authorList>
    </citation>
    <scope>NUCLEOTIDE SEQUENCE</scope>
    <source>
        <strain evidence="8">NRRL B-8018</strain>
    </source>
</reference>
<organism evidence="8 9">
    <name type="scientific">Dactylosporangium aurantiacum</name>
    <dbReference type="NCBI Taxonomy" id="35754"/>
    <lineage>
        <taxon>Bacteria</taxon>
        <taxon>Bacillati</taxon>
        <taxon>Actinomycetota</taxon>
        <taxon>Actinomycetes</taxon>
        <taxon>Micromonosporales</taxon>
        <taxon>Micromonosporaceae</taxon>
        <taxon>Dactylosporangium</taxon>
    </lineage>
</organism>
<evidence type="ECO:0000256" key="6">
    <source>
        <dbReference type="SAM" id="Phobius"/>
    </source>
</evidence>
<keyword evidence="3 6" id="KW-0812">Transmembrane</keyword>
<keyword evidence="2" id="KW-1003">Cell membrane</keyword>
<dbReference type="PANTHER" id="PTHR36115">
    <property type="entry name" value="PROLINE-RICH ANTIGEN HOMOLOG-RELATED"/>
    <property type="match status" value="1"/>
</dbReference>
<name>A0A9Q9IKJ2_9ACTN</name>
<evidence type="ECO:0000313" key="8">
    <source>
        <dbReference type="EMBL" id="UWZ57321.1"/>
    </source>
</evidence>
<dbReference type="GO" id="GO:0005886">
    <property type="term" value="C:plasma membrane"/>
    <property type="evidence" value="ECO:0007669"/>
    <property type="project" value="UniProtKB-SubCell"/>
</dbReference>